<feature type="region of interest" description="Disordered" evidence="1">
    <location>
        <begin position="1"/>
        <end position="20"/>
    </location>
</feature>
<evidence type="ECO:0000313" key="2">
    <source>
        <dbReference type="EMBL" id="KZO94976.1"/>
    </source>
</evidence>
<evidence type="ECO:0000256" key="1">
    <source>
        <dbReference type="SAM" id="MobiDB-lite"/>
    </source>
</evidence>
<dbReference type="Proteomes" id="UP000076738">
    <property type="component" value="Unassembled WGS sequence"/>
</dbReference>
<sequence>MPAAQQAALPFDEHYTEPGGRLYSESTQYVPLGTIPEQTVPLILLDQWAVVDANGQIVPWSDPRVISRPFSVDGTANGPFNEIPGLSPRVVSPEPTADDRDTGSLDLRLVGFPYPVPQMGSLSWRDSFYHLTVLRRQDIVATSRSTTPREEDHRMSFPGYERFARCIETSGRYYRSGWHTAISCVFEYGPRIAIVLHNPLEVVQADFESWIATQTPRLDLPLSSVIPYTWSEDLIAPPSFVHPLLAEFDRTRQLQGRGEEPMSLEEMQIWAAAWLVTLRGGPIELELDDEIYGGWDWEDDEGEL</sequence>
<keyword evidence="3" id="KW-1185">Reference proteome</keyword>
<protein>
    <submittedName>
        <fullName evidence="2">Uncharacterized protein</fullName>
    </submittedName>
</protein>
<name>A0A167KT74_CALVF</name>
<dbReference type="AlphaFoldDB" id="A0A167KT74"/>
<dbReference type="EMBL" id="KV417291">
    <property type="protein sequence ID" value="KZO94976.1"/>
    <property type="molecule type" value="Genomic_DNA"/>
</dbReference>
<evidence type="ECO:0000313" key="3">
    <source>
        <dbReference type="Proteomes" id="UP000076738"/>
    </source>
</evidence>
<organism evidence="2 3">
    <name type="scientific">Calocera viscosa (strain TUFC12733)</name>
    <dbReference type="NCBI Taxonomy" id="1330018"/>
    <lineage>
        <taxon>Eukaryota</taxon>
        <taxon>Fungi</taxon>
        <taxon>Dikarya</taxon>
        <taxon>Basidiomycota</taxon>
        <taxon>Agaricomycotina</taxon>
        <taxon>Dacrymycetes</taxon>
        <taxon>Dacrymycetales</taxon>
        <taxon>Dacrymycetaceae</taxon>
        <taxon>Calocera</taxon>
    </lineage>
</organism>
<gene>
    <name evidence="2" type="ORF">CALVIDRAFT_565096</name>
</gene>
<feature type="region of interest" description="Disordered" evidence="1">
    <location>
        <begin position="77"/>
        <end position="102"/>
    </location>
</feature>
<accession>A0A167KT74</accession>
<proteinExistence type="predicted"/>
<reference evidence="2 3" key="1">
    <citation type="journal article" date="2016" name="Mol. Biol. Evol.">
        <title>Comparative Genomics of Early-Diverging Mushroom-Forming Fungi Provides Insights into the Origins of Lignocellulose Decay Capabilities.</title>
        <authorList>
            <person name="Nagy L.G."/>
            <person name="Riley R."/>
            <person name="Tritt A."/>
            <person name="Adam C."/>
            <person name="Daum C."/>
            <person name="Floudas D."/>
            <person name="Sun H."/>
            <person name="Yadav J.S."/>
            <person name="Pangilinan J."/>
            <person name="Larsson K.H."/>
            <person name="Matsuura K."/>
            <person name="Barry K."/>
            <person name="Labutti K."/>
            <person name="Kuo R."/>
            <person name="Ohm R.A."/>
            <person name="Bhattacharya S.S."/>
            <person name="Shirouzu T."/>
            <person name="Yoshinaga Y."/>
            <person name="Martin F.M."/>
            <person name="Grigoriev I.V."/>
            <person name="Hibbett D.S."/>
        </authorList>
    </citation>
    <scope>NUCLEOTIDE SEQUENCE [LARGE SCALE GENOMIC DNA]</scope>
    <source>
        <strain evidence="2 3">TUFC12733</strain>
    </source>
</reference>